<dbReference type="InterPro" id="IPR017451">
    <property type="entry name" value="F-box-assoc_interact_dom"/>
</dbReference>
<dbReference type="SUPFAM" id="SSF81383">
    <property type="entry name" value="F-box domain"/>
    <property type="match status" value="1"/>
</dbReference>
<dbReference type="SMART" id="SM00256">
    <property type="entry name" value="FBOX"/>
    <property type="match status" value="1"/>
</dbReference>
<dbReference type="PANTHER" id="PTHR35546:SF134">
    <property type="entry name" value="F-BOX ASSOCIATED DOMAIN-CONTAINING PROTEIN"/>
    <property type="match status" value="1"/>
</dbReference>
<accession>A0A978VBT8</accession>
<sequence>MASREVRNGDGRKPLLGDALNLRRGGFTGMQSKISMMMSSSLAATISVPDPPKYPNAFSAAEIIATNEDLLAEILTRVPVRPLLRFKCVCKLWRSLISTTQFSHSHTLHHPASFSGIFVRTTPGLADPHFQFVPFLCNENPSGSPFDSLNFVHDPAGIKILQSCNGLLLCSSLRKIYKNRNFYVYNPSTNQFSVVTPSAAANAKSTPILGLTLAFDPSKSPYYKIVCVRSSAVSVLHDQIEIYSSETRSWRSSGSPFIPPFDMVFDDGVFWNGSVHWLRSMGLLSLYFDVEREVFGKMPCLPATEGGWSSPKFRYFRESGGHLHVIEIHGQCPSQFKVLELKKDYSEWFVKYKVDLQALVDQYPEMNLNYFDHFGSLSYAFVVLFLARDDDGKNKDEASLLLHIPGKVISYNLKVGTFKKLCDLAPHGTEYRVSPQFGLFDAYQYIETLASV</sequence>
<reference evidence="2" key="1">
    <citation type="journal article" date="2021" name="Front. Plant Sci.">
        <title>Chromosome-Scale Genome Assembly for Chinese Sour Jujube and Insights Into Its Genome Evolution and Domestication Signature.</title>
        <authorList>
            <person name="Shen L.-Y."/>
            <person name="Luo H."/>
            <person name="Wang X.-L."/>
            <person name="Wang X.-M."/>
            <person name="Qiu X.-J."/>
            <person name="Liu H."/>
            <person name="Zhou S.-S."/>
            <person name="Jia K.-H."/>
            <person name="Nie S."/>
            <person name="Bao Y.-T."/>
            <person name="Zhang R.-G."/>
            <person name="Yun Q.-Z."/>
            <person name="Chai Y.-H."/>
            <person name="Lu J.-Y."/>
            <person name="Li Y."/>
            <person name="Zhao S.-W."/>
            <person name="Mao J.-F."/>
            <person name="Jia S.-G."/>
            <person name="Mao Y.-M."/>
        </authorList>
    </citation>
    <scope>NUCLEOTIDE SEQUENCE</scope>
    <source>
        <strain evidence="2">AT0</strain>
        <tissue evidence="2">Leaf</tissue>
    </source>
</reference>
<evidence type="ECO:0000313" key="2">
    <source>
        <dbReference type="EMBL" id="KAH7527827.1"/>
    </source>
</evidence>
<gene>
    <name evidence="2" type="ORF">FEM48_Zijuj05G0007800</name>
</gene>
<dbReference type="CDD" id="cd22157">
    <property type="entry name" value="F-box_AtFBW1-like"/>
    <property type="match status" value="1"/>
</dbReference>
<dbReference type="Pfam" id="PF07734">
    <property type="entry name" value="FBA_1"/>
    <property type="match status" value="1"/>
</dbReference>
<comment type="caution">
    <text evidence="2">The sequence shown here is derived from an EMBL/GenBank/DDBJ whole genome shotgun (WGS) entry which is preliminary data.</text>
</comment>
<dbReference type="AlphaFoldDB" id="A0A978VBT8"/>
<protein>
    <recommendedName>
        <fullName evidence="1">F-box domain-containing protein</fullName>
    </recommendedName>
</protein>
<dbReference type="Proteomes" id="UP000813462">
    <property type="component" value="Unassembled WGS sequence"/>
</dbReference>
<dbReference type="InterPro" id="IPR055290">
    <property type="entry name" value="At3g26010-like"/>
</dbReference>
<name>A0A978VBT8_ZIZJJ</name>
<dbReference type="InterPro" id="IPR001810">
    <property type="entry name" value="F-box_dom"/>
</dbReference>
<dbReference type="PANTHER" id="PTHR35546">
    <property type="entry name" value="F-BOX PROTEIN INTERACTION DOMAIN PROTEIN-RELATED"/>
    <property type="match status" value="1"/>
</dbReference>
<proteinExistence type="predicted"/>
<dbReference type="Gene3D" id="1.20.1280.50">
    <property type="match status" value="1"/>
</dbReference>
<dbReference type="InterPro" id="IPR006527">
    <property type="entry name" value="F-box-assoc_dom_typ1"/>
</dbReference>
<dbReference type="NCBIfam" id="TIGR01640">
    <property type="entry name" value="F_box_assoc_1"/>
    <property type="match status" value="1"/>
</dbReference>
<organism evidence="2 3">
    <name type="scientific">Ziziphus jujuba var. spinosa</name>
    <dbReference type="NCBI Taxonomy" id="714518"/>
    <lineage>
        <taxon>Eukaryota</taxon>
        <taxon>Viridiplantae</taxon>
        <taxon>Streptophyta</taxon>
        <taxon>Embryophyta</taxon>
        <taxon>Tracheophyta</taxon>
        <taxon>Spermatophyta</taxon>
        <taxon>Magnoliopsida</taxon>
        <taxon>eudicotyledons</taxon>
        <taxon>Gunneridae</taxon>
        <taxon>Pentapetalae</taxon>
        <taxon>rosids</taxon>
        <taxon>fabids</taxon>
        <taxon>Rosales</taxon>
        <taxon>Rhamnaceae</taxon>
        <taxon>Paliureae</taxon>
        <taxon>Ziziphus</taxon>
    </lineage>
</organism>
<dbReference type="EMBL" id="JAEACU010000005">
    <property type="protein sequence ID" value="KAH7527827.1"/>
    <property type="molecule type" value="Genomic_DNA"/>
</dbReference>
<dbReference type="InterPro" id="IPR036047">
    <property type="entry name" value="F-box-like_dom_sf"/>
</dbReference>
<dbReference type="Pfam" id="PF00646">
    <property type="entry name" value="F-box"/>
    <property type="match status" value="1"/>
</dbReference>
<feature type="domain" description="F-box" evidence="1">
    <location>
        <begin position="66"/>
        <end position="106"/>
    </location>
</feature>
<evidence type="ECO:0000259" key="1">
    <source>
        <dbReference type="SMART" id="SM00256"/>
    </source>
</evidence>
<evidence type="ECO:0000313" key="3">
    <source>
        <dbReference type="Proteomes" id="UP000813462"/>
    </source>
</evidence>